<feature type="transmembrane region" description="Helical" evidence="1">
    <location>
        <begin position="76"/>
        <end position="101"/>
    </location>
</feature>
<accession>A0A9J7N7U0</accession>
<protein>
    <submittedName>
        <fullName evidence="3">Uncharacterized protein LOC118429902</fullName>
    </submittedName>
</protein>
<keyword evidence="1" id="KW-0472">Membrane</keyword>
<dbReference type="PANTHER" id="PTHR22911">
    <property type="entry name" value="ACYL-MALONYL CONDENSING ENZYME-RELATED"/>
    <property type="match status" value="1"/>
</dbReference>
<feature type="transmembrane region" description="Helical" evidence="1">
    <location>
        <begin position="194"/>
        <end position="216"/>
    </location>
</feature>
<sequence>MESPNMKGSTAWVGVMFLLASATFESLSNEFVTLSGNEGIPGLQILFLNRLSLLIMVAAAWPIVRPTVTGLTGYKQIGLFLLVTASHNLEYALAFIALTFADPGIAHTIRKGTKTVLTAILGFYFLGEVLGLLDCFGIFLNFVGVAVIGYCLIFGRKPVRSNVLTFLLPTLAAAVGAPLTLLDKILIDMKEFHMLVLLLGISASGCLYLPALTYAFENPVWNMSVQTVGYLIGVNVTYTLAIVTWYCGIRLEDAGVSTAIKVITVPITIALDYFFLSKIPSTIKLVGGALAFAGSVIISVVTIRRHRKTEKRAELMEELGFDPPIEDK</sequence>
<dbReference type="InterPro" id="IPR037185">
    <property type="entry name" value="EmrE-like"/>
</dbReference>
<feature type="transmembrane region" description="Helical" evidence="1">
    <location>
        <begin position="113"/>
        <end position="133"/>
    </location>
</feature>
<keyword evidence="2" id="KW-1185">Reference proteome</keyword>
<dbReference type="GeneID" id="118429902"/>
<keyword evidence="1" id="KW-0812">Transmembrane</keyword>
<dbReference type="OrthoDB" id="10020817at2759"/>
<gene>
    <name evidence="3" type="primary">LOC118429902</name>
</gene>
<feature type="transmembrane region" description="Helical" evidence="1">
    <location>
        <begin position="161"/>
        <end position="182"/>
    </location>
</feature>
<name>A0A9J7N7U0_BRAFL</name>
<dbReference type="RefSeq" id="XP_035696422.1">
    <property type="nucleotide sequence ID" value="XM_035840529.1"/>
</dbReference>
<organism evidence="2 3">
    <name type="scientific">Branchiostoma floridae</name>
    <name type="common">Florida lancelet</name>
    <name type="synonym">Amphioxus</name>
    <dbReference type="NCBI Taxonomy" id="7739"/>
    <lineage>
        <taxon>Eukaryota</taxon>
        <taxon>Metazoa</taxon>
        <taxon>Chordata</taxon>
        <taxon>Cephalochordata</taxon>
        <taxon>Leptocardii</taxon>
        <taxon>Amphioxiformes</taxon>
        <taxon>Branchiostomatidae</taxon>
        <taxon>Branchiostoma</taxon>
    </lineage>
</organism>
<reference evidence="2" key="1">
    <citation type="journal article" date="2020" name="Nat. Ecol. Evol.">
        <title>Deeply conserved synteny resolves early events in vertebrate evolution.</title>
        <authorList>
            <person name="Simakov O."/>
            <person name="Marletaz F."/>
            <person name="Yue J.X."/>
            <person name="O'Connell B."/>
            <person name="Jenkins J."/>
            <person name="Brandt A."/>
            <person name="Calef R."/>
            <person name="Tung C.H."/>
            <person name="Huang T.K."/>
            <person name="Schmutz J."/>
            <person name="Satoh N."/>
            <person name="Yu J.K."/>
            <person name="Putnam N.H."/>
            <person name="Green R.E."/>
            <person name="Rokhsar D.S."/>
        </authorList>
    </citation>
    <scope>NUCLEOTIDE SEQUENCE [LARGE SCALE GENOMIC DNA]</scope>
    <source>
        <strain evidence="2">S238N-H82</strain>
    </source>
</reference>
<keyword evidence="1" id="KW-1133">Transmembrane helix</keyword>
<dbReference type="PANTHER" id="PTHR22911:SF137">
    <property type="entry name" value="SOLUTE CARRIER FAMILY 35 MEMBER G2-RELATED"/>
    <property type="match status" value="1"/>
</dbReference>
<evidence type="ECO:0000313" key="2">
    <source>
        <dbReference type="Proteomes" id="UP000001554"/>
    </source>
</evidence>
<dbReference type="Gene3D" id="1.10.3730.20">
    <property type="match status" value="1"/>
</dbReference>
<dbReference type="SUPFAM" id="SSF103481">
    <property type="entry name" value="Multidrug resistance efflux transporter EmrE"/>
    <property type="match status" value="2"/>
</dbReference>
<feature type="transmembrane region" description="Helical" evidence="1">
    <location>
        <begin position="228"/>
        <end position="247"/>
    </location>
</feature>
<feature type="transmembrane region" description="Helical" evidence="1">
    <location>
        <begin position="259"/>
        <end position="276"/>
    </location>
</feature>
<feature type="transmembrane region" description="Helical" evidence="1">
    <location>
        <begin position="282"/>
        <end position="303"/>
    </location>
</feature>
<evidence type="ECO:0000313" key="3">
    <source>
        <dbReference type="RefSeq" id="XP_035696422.1"/>
    </source>
</evidence>
<dbReference type="Proteomes" id="UP000001554">
    <property type="component" value="Chromosome 14"/>
</dbReference>
<proteinExistence type="predicted"/>
<evidence type="ECO:0000256" key="1">
    <source>
        <dbReference type="SAM" id="Phobius"/>
    </source>
</evidence>
<reference evidence="3" key="2">
    <citation type="submission" date="2025-08" db="UniProtKB">
        <authorList>
            <consortium name="RefSeq"/>
        </authorList>
    </citation>
    <scope>IDENTIFICATION</scope>
    <source>
        <strain evidence="3">S238N-H82</strain>
        <tissue evidence="3">Testes</tissue>
    </source>
</reference>
<dbReference type="KEGG" id="bfo:118429902"/>
<feature type="transmembrane region" description="Helical" evidence="1">
    <location>
        <begin position="44"/>
        <end position="64"/>
    </location>
</feature>
<dbReference type="AlphaFoldDB" id="A0A9J7N7U0"/>